<organism evidence="5">
    <name type="scientific">hydrothermal vent metagenome</name>
    <dbReference type="NCBI Taxonomy" id="652676"/>
    <lineage>
        <taxon>unclassified sequences</taxon>
        <taxon>metagenomes</taxon>
        <taxon>ecological metagenomes</taxon>
    </lineage>
</organism>
<protein>
    <submittedName>
        <fullName evidence="5">UDP-N-acetylmuramoylalanyl-D-glutamate--2,6-diaminopimelate ligase</fullName>
        <ecNumber evidence="5">6.3.2.13</ecNumber>
    </submittedName>
</protein>
<dbReference type="AlphaFoldDB" id="A0A3B0UX27"/>
<dbReference type="GO" id="GO:0008765">
    <property type="term" value="F:UDP-N-acetylmuramoylalanyl-D-glutamate-2,6-diaminopimelate ligase activity"/>
    <property type="evidence" value="ECO:0007669"/>
    <property type="project" value="UniProtKB-EC"/>
</dbReference>
<evidence type="ECO:0000259" key="4">
    <source>
        <dbReference type="Pfam" id="PF08245"/>
    </source>
</evidence>
<dbReference type="GO" id="GO:0008360">
    <property type="term" value="P:regulation of cell shape"/>
    <property type="evidence" value="ECO:0007669"/>
    <property type="project" value="InterPro"/>
</dbReference>
<dbReference type="EC" id="6.3.2.13" evidence="5"/>
<dbReference type="Gene3D" id="3.40.1390.10">
    <property type="entry name" value="MurE/MurF, N-terminal domain"/>
    <property type="match status" value="1"/>
</dbReference>
<dbReference type="GO" id="GO:0005524">
    <property type="term" value="F:ATP binding"/>
    <property type="evidence" value="ECO:0007669"/>
    <property type="project" value="InterPro"/>
</dbReference>
<dbReference type="InterPro" id="IPR013221">
    <property type="entry name" value="Mur_ligase_cen"/>
</dbReference>
<comment type="similarity">
    <text evidence="1">Belongs to the MurCDEF family. MurE subfamily.</text>
</comment>
<dbReference type="SUPFAM" id="SSF53244">
    <property type="entry name" value="MurD-like peptide ligases, peptide-binding domain"/>
    <property type="match status" value="1"/>
</dbReference>
<dbReference type="InterPro" id="IPR004101">
    <property type="entry name" value="Mur_ligase_C"/>
</dbReference>
<dbReference type="InterPro" id="IPR035911">
    <property type="entry name" value="MurE/MurF_N"/>
</dbReference>
<evidence type="ECO:0000256" key="1">
    <source>
        <dbReference type="ARBA" id="ARBA00005898"/>
    </source>
</evidence>
<evidence type="ECO:0000259" key="3">
    <source>
        <dbReference type="Pfam" id="PF02875"/>
    </source>
</evidence>
<dbReference type="InterPro" id="IPR005761">
    <property type="entry name" value="UDP-N-AcMur-Glu-dNH2Pim_ligase"/>
</dbReference>
<name>A0A3B0UX27_9ZZZZ</name>
<proteinExistence type="inferred from homology"/>
<accession>A0A3B0UX27</accession>
<dbReference type="Pfam" id="PF01225">
    <property type="entry name" value="Mur_ligase"/>
    <property type="match status" value="1"/>
</dbReference>
<dbReference type="EMBL" id="UOET01000447">
    <property type="protein sequence ID" value="VAW29957.1"/>
    <property type="molecule type" value="Genomic_DNA"/>
</dbReference>
<dbReference type="SUPFAM" id="SSF53623">
    <property type="entry name" value="MurD-like peptide ligases, catalytic domain"/>
    <property type="match status" value="1"/>
</dbReference>
<feature type="domain" description="Mur ligase N-terminal catalytic" evidence="2">
    <location>
        <begin position="25"/>
        <end position="98"/>
    </location>
</feature>
<evidence type="ECO:0000259" key="2">
    <source>
        <dbReference type="Pfam" id="PF01225"/>
    </source>
</evidence>
<gene>
    <name evidence="5" type="ORF">MNBD_BACTEROID07-1158</name>
</gene>
<dbReference type="NCBIfam" id="TIGR01085">
    <property type="entry name" value="murE"/>
    <property type="match status" value="1"/>
</dbReference>
<feature type="domain" description="Mur ligase C-terminal" evidence="3">
    <location>
        <begin position="328"/>
        <end position="458"/>
    </location>
</feature>
<dbReference type="Pfam" id="PF08245">
    <property type="entry name" value="Mur_ligase_M"/>
    <property type="match status" value="1"/>
</dbReference>
<feature type="domain" description="Mur ligase central" evidence="4">
    <location>
        <begin position="110"/>
        <end position="304"/>
    </location>
</feature>
<dbReference type="InterPro" id="IPR036615">
    <property type="entry name" value="Mur_ligase_C_dom_sf"/>
</dbReference>
<evidence type="ECO:0000313" key="5">
    <source>
        <dbReference type="EMBL" id="VAW29957.1"/>
    </source>
</evidence>
<dbReference type="SUPFAM" id="SSF63418">
    <property type="entry name" value="MurE/MurF N-terminal domain"/>
    <property type="match status" value="1"/>
</dbReference>
<dbReference type="PANTHER" id="PTHR23135">
    <property type="entry name" value="MUR LIGASE FAMILY MEMBER"/>
    <property type="match status" value="1"/>
</dbReference>
<dbReference type="PANTHER" id="PTHR23135:SF4">
    <property type="entry name" value="UDP-N-ACETYLMURAMOYL-L-ALANYL-D-GLUTAMATE--2,6-DIAMINOPIMELATE LIGASE MURE HOMOLOG, CHLOROPLASTIC"/>
    <property type="match status" value="1"/>
</dbReference>
<dbReference type="HAMAP" id="MF_00208">
    <property type="entry name" value="MurE"/>
    <property type="match status" value="1"/>
</dbReference>
<reference evidence="5" key="1">
    <citation type="submission" date="2018-06" db="EMBL/GenBank/DDBJ databases">
        <authorList>
            <person name="Zhirakovskaya E."/>
        </authorList>
    </citation>
    <scope>NUCLEOTIDE SEQUENCE</scope>
</reference>
<dbReference type="InterPro" id="IPR036565">
    <property type="entry name" value="Mur-like_cat_sf"/>
</dbReference>
<dbReference type="GO" id="GO:0005737">
    <property type="term" value="C:cytoplasm"/>
    <property type="evidence" value="ECO:0007669"/>
    <property type="project" value="InterPro"/>
</dbReference>
<dbReference type="InterPro" id="IPR000713">
    <property type="entry name" value="Mur_ligase_N"/>
</dbReference>
<dbReference type="GO" id="GO:0051301">
    <property type="term" value="P:cell division"/>
    <property type="evidence" value="ECO:0007669"/>
    <property type="project" value="InterPro"/>
</dbReference>
<dbReference type="Pfam" id="PF02875">
    <property type="entry name" value="Mur_ligase_C"/>
    <property type="match status" value="1"/>
</dbReference>
<keyword evidence="5" id="KW-0436">Ligase</keyword>
<sequence length="485" mass="53358">MKNLRDILNKAGVENISGNEDVAVANVLFDSRKVQPGDVFVAVSGTQVDGHLFIDSAVRQGAVAVVCEVLPQNINTKVVWIKVKDSAFALGQMAANFYNRPSEKLKLVGVTGTNGKTTIVTLLHQLFLSLGYKVGMLSTIINKVNQKEIKASHTTPDALSVNRILSEMVSTGCAYAFMEVSSHAIVQERIAGLQFAGALFTNITHDHLDYHKTFKEYISAKKKLFDDLPQGAFALVNADDRNARIMLQNTRAKQYSYALKTMADFRGRLVEDEFSGLQMLLDNKDFYSPMVGAFNASNLLAVYATSVLLEQDKLEILSALSVLRGAEGRFEVIHSPDGVVCIVDYAHTPDALKNVLETIRAISSRNEQLITVVGAGGDRDKTKRPEMAAIATALSNRVILTSDNPRSENPEDILRDMKAGVDQAQMKNTLVITDRREAIKTAYVLASEGDIILIAGKGHEKYQEINGVRFPFDDKQVLTELFETQ</sequence>
<dbReference type="Gene3D" id="3.40.1190.10">
    <property type="entry name" value="Mur-like, catalytic domain"/>
    <property type="match status" value="1"/>
</dbReference>
<dbReference type="NCBIfam" id="NF001126">
    <property type="entry name" value="PRK00139.1-4"/>
    <property type="match status" value="1"/>
</dbReference>
<dbReference type="Gene3D" id="3.90.190.20">
    <property type="entry name" value="Mur ligase, C-terminal domain"/>
    <property type="match status" value="1"/>
</dbReference>